<sequence length="600" mass="66317">MACTISISAIPWQKSIRNIPTQKVYDTLSALEKNAAVYTDLGQLQLALRGLESENPITRIAILGVNGARNARRLARILLADPLDAEPAWEKQLADTDNDERAILLCYGETPNYDQRHPLLRTWTVPSKTLQTHRLEILIQGIDSNASNVQVDPHIFLIPSLEMANSSAARYSVVRYPVHKALILSDGLSDLSAHSSITRAQSPENQMLKGAAITGWIDTTEQESKAVVMPVNINHAETAISTFRQSIDNSISYERTWFSSGVPNLSTWLLAGLDSTPGTIKPTIRNLVYSLLSTTSSRIQSSEADYLQTTASKAIPSSTRSVLSNALTAWSERAHTELRDHLSLAFSSPSWRKLAWWKLPWRVDDVDMIAADVMQRSWLQSAEKELIWLVGRIEQAGLVVPEMKIAPTSSPDEAPKVDVHSSAFTAAVVGPPNPDIAGSLYHSLIGIEPPPLQEHSNYPQTISRARNALSSRTITPLQSLAQSLLLHSFSTTLLTSSLSALVYFSISTTSLSEAGTIAALGLVYSARRLQRRWEDARKAWRDTVREEGRSVLRHVEGVWRDSIERGGEEAVDEGVEAKEMRVAREAVQRVRDAIEEGQLK</sequence>
<dbReference type="EMBL" id="CAJPDS010000018">
    <property type="protein sequence ID" value="CAF9916610.1"/>
    <property type="molecule type" value="Genomic_DNA"/>
</dbReference>
<dbReference type="AlphaFoldDB" id="A0A8H3IIA2"/>
<proteinExistence type="predicted"/>
<evidence type="ECO:0000313" key="2">
    <source>
        <dbReference type="EMBL" id="CAF9916610.1"/>
    </source>
</evidence>
<dbReference type="Proteomes" id="UP000664521">
    <property type="component" value="Unassembled WGS sequence"/>
</dbReference>
<evidence type="ECO:0000313" key="3">
    <source>
        <dbReference type="Proteomes" id="UP000664521"/>
    </source>
</evidence>
<comment type="caution">
    <text evidence="2">The sequence shown here is derived from an EMBL/GenBank/DDBJ whole genome shotgun (WGS) entry which is preliminary data.</text>
</comment>
<dbReference type="OrthoDB" id="5319015at2759"/>
<keyword evidence="3" id="KW-1185">Reference proteome</keyword>
<dbReference type="PANTHER" id="PTHR38644">
    <property type="entry name" value="EXPRESSED PROTEIN"/>
    <property type="match status" value="1"/>
</dbReference>
<reference evidence="2" key="1">
    <citation type="submission" date="2021-03" db="EMBL/GenBank/DDBJ databases">
        <authorList>
            <person name="Tagirdzhanova G."/>
        </authorList>
    </citation>
    <scope>NUCLEOTIDE SEQUENCE</scope>
</reference>
<dbReference type="Pfam" id="PF23868">
    <property type="entry name" value="Mmc1_C"/>
    <property type="match status" value="1"/>
</dbReference>
<evidence type="ECO:0000259" key="1">
    <source>
        <dbReference type="Pfam" id="PF23868"/>
    </source>
</evidence>
<dbReference type="InterPro" id="IPR056196">
    <property type="entry name" value="Mmc1_C"/>
</dbReference>
<name>A0A8H3IIA2_9LECA</name>
<organism evidence="2 3">
    <name type="scientific">Heterodermia speciosa</name>
    <dbReference type="NCBI Taxonomy" id="116794"/>
    <lineage>
        <taxon>Eukaryota</taxon>
        <taxon>Fungi</taxon>
        <taxon>Dikarya</taxon>
        <taxon>Ascomycota</taxon>
        <taxon>Pezizomycotina</taxon>
        <taxon>Lecanoromycetes</taxon>
        <taxon>OSLEUM clade</taxon>
        <taxon>Lecanoromycetidae</taxon>
        <taxon>Caliciales</taxon>
        <taxon>Physciaceae</taxon>
        <taxon>Heterodermia</taxon>
    </lineage>
</organism>
<dbReference type="PANTHER" id="PTHR38644:SF1">
    <property type="entry name" value="EXPRESSED PROTEIN"/>
    <property type="match status" value="1"/>
</dbReference>
<protein>
    <recommendedName>
        <fullName evidence="1">Mmc1 C-terminal domain-containing protein</fullName>
    </recommendedName>
</protein>
<dbReference type="Pfam" id="PF23867">
    <property type="entry name" value="Mmc1_N"/>
    <property type="match status" value="1"/>
</dbReference>
<feature type="domain" description="Mmc1 C-terminal" evidence="1">
    <location>
        <begin position="324"/>
        <end position="549"/>
    </location>
</feature>
<accession>A0A8H3IIA2</accession>
<gene>
    <name evidence="2" type="ORF">HETSPECPRED_002962</name>
</gene>